<feature type="region of interest" description="Disordered" evidence="2">
    <location>
        <begin position="9"/>
        <end position="40"/>
    </location>
</feature>
<sequence length="212" mass="23459">MEKHKLFLQLFTEGDDGGTGDGNGDGSGTEGGNNEPMSFDDFLAQEGNQAEFDRRVNKAINTAVTKAEEKWKALTDDKLTEAEKLAKMTKEEKAEYRAKKAEKELEELKKMNARTELAKTARKMLADEDINIPDELLSNLVADDADGTKTAVESFAKMYKEAVQAAVKEAIKGKPPKAGTGGGNTITKEQIMDIKDPIERQKMIRENINLFQ</sequence>
<dbReference type="EMBL" id="BK015525">
    <property type="protein sequence ID" value="DAE11057.1"/>
    <property type="molecule type" value="Genomic_DNA"/>
</dbReference>
<name>A0A8S5PWT4_9CAUD</name>
<evidence type="ECO:0000313" key="3">
    <source>
        <dbReference type="EMBL" id="DAE11057.1"/>
    </source>
</evidence>
<feature type="compositionally biased region" description="Gly residues" evidence="2">
    <location>
        <begin position="19"/>
        <end position="31"/>
    </location>
</feature>
<reference evidence="3" key="1">
    <citation type="journal article" date="2021" name="Proc. Natl. Acad. Sci. U.S.A.">
        <title>A Catalog of Tens of Thousands of Viruses from Human Metagenomes Reveals Hidden Associations with Chronic Diseases.</title>
        <authorList>
            <person name="Tisza M.J."/>
            <person name="Buck C.B."/>
        </authorList>
    </citation>
    <scope>NUCLEOTIDE SEQUENCE</scope>
    <source>
        <strain evidence="3">CtzwE5</strain>
    </source>
</reference>
<proteinExistence type="predicted"/>
<evidence type="ECO:0000256" key="2">
    <source>
        <dbReference type="SAM" id="MobiDB-lite"/>
    </source>
</evidence>
<organism evidence="3">
    <name type="scientific">Myoviridae sp. ctzwE5</name>
    <dbReference type="NCBI Taxonomy" id="2825214"/>
    <lineage>
        <taxon>Viruses</taxon>
        <taxon>Duplodnaviria</taxon>
        <taxon>Heunggongvirae</taxon>
        <taxon>Uroviricota</taxon>
        <taxon>Caudoviricetes</taxon>
    </lineage>
</organism>
<evidence type="ECO:0000256" key="1">
    <source>
        <dbReference type="SAM" id="Coils"/>
    </source>
</evidence>
<keyword evidence="1" id="KW-0175">Coiled coil</keyword>
<dbReference type="Pfam" id="PF14265">
    <property type="entry name" value="DUF4355"/>
    <property type="match status" value="1"/>
</dbReference>
<dbReference type="InterPro" id="IPR025580">
    <property type="entry name" value="Gp46"/>
</dbReference>
<accession>A0A8S5PWT4</accession>
<feature type="coiled-coil region" evidence="1">
    <location>
        <begin position="79"/>
        <end position="118"/>
    </location>
</feature>
<protein>
    <submittedName>
        <fullName evidence="3">Capsid scaffolding protein</fullName>
    </submittedName>
</protein>